<comment type="caution">
    <text evidence="1">The sequence shown here is derived from an EMBL/GenBank/DDBJ whole genome shotgun (WGS) entry which is preliminary data.</text>
</comment>
<proteinExistence type="predicted"/>
<protein>
    <submittedName>
        <fullName evidence="1">Uncharacterized protein</fullName>
    </submittedName>
</protein>
<evidence type="ECO:0000313" key="2">
    <source>
        <dbReference type="Proteomes" id="UP000724584"/>
    </source>
</evidence>
<evidence type="ECO:0000313" key="1">
    <source>
        <dbReference type="EMBL" id="KAH6641822.1"/>
    </source>
</evidence>
<accession>A0ACB7PIN9</accession>
<keyword evidence="2" id="KW-1185">Reference proteome</keyword>
<reference evidence="1 2" key="1">
    <citation type="journal article" date="2021" name="Nat. Commun.">
        <title>Genetic determinants of endophytism in the Arabidopsis root mycobiome.</title>
        <authorList>
            <person name="Mesny F."/>
            <person name="Miyauchi S."/>
            <person name="Thiergart T."/>
            <person name="Pickel B."/>
            <person name="Atanasova L."/>
            <person name="Karlsson M."/>
            <person name="Huettel B."/>
            <person name="Barry K.W."/>
            <person name="Haridas S."/>
            <person name="Chen C."/>
            <person name="Bauer D."/>
            <person name="Andreopoulos W."/>
            <person name="Pangilinan J."/>
            <person name="LaButti K."/>
            <person name="Riley R."/>
            <person name="Lipzen A."/>
            <person name="Clum A."/>
            <person name="Drula E."/>
            <person name="Henrissat B."/>
            <person name="Kohler A."/>
            <person name="Grigoriev I.V."/>
            <person name="Martin F.M."/>
            <person name="Hacquard S."/>
        </authorList>
    </citation>
    <scope>NUCLEOTIDE SEQUENCE [LARGE SCALE GENOMIC DNA]</scope>
    <source>
        <strain evidence="1 2">MPI-SDFR-AT-0079</strain>
    </source>
</reference>
<organism evidence="1 2">
    <name type="scientific">Chaetomium tenue</name>
    <dbReference type="NCBI Taxonomy" id="1854479"/>
    <lineage>
        <taxon>Eukaryota</taxon>
        <taxon>Fungi</taxon>
        <taxon>Dikarya</taxon>
        <taxon>Ascomycota</taxon>
        <taxon>Pezizomycotina</taxon>
        <taxon>Sordariomycetes</taxon>
        <taxon>Sordariomycetidae</taxon>
        <taxon>Sordariales</taxon>
        <taxon>Chaetomiaceae</taxon>
        <taxon>Chaetomium</taxon>
    </lineage>
</organism>
<gene>
    <name evidence="1" type="ORF">F5144DRAFT_564975</name>
</gene>
<name>A0ACB7PIN9_9PEZI</name>
<dbReference type="Proteomes" id="UP000724584">
    <property type="component" value="Unassembled WGS sequence"/>
</dbReference>
<sequence>MYAAVCGTQAFYGESVISCVTACLGTAPGETATGWRGSGVVKEEAFDEAFVKVLGRVRAKKEEAVKGGGLEEGGSLVADVMEEVLLVRLGYVAGYEVWGWGDVEEGEEAERSEKSWLGLWQRGLDSGCKRYMEREDIRLFADLLGKMFRWRPDERASIEEVLEHPWIRDAPGWESELACRPSLCCEPFLVDINGFHLVTLGRIL</sequence>
<dbReference type="EMBL" id="JAGIZQ010000002">
    <property type="protein sequence ID" value="KAH6641822.1"/>
    <property type="molecule type" value="Genomic_DNA"/>
</dbReference>